<evidence type="ECO:0000313" key="3">
    <source>
        <dbReference type="Proteomes" id="UP000481517"/>
    </source>
</evidence>
<evidence type="ECO:0000256" key="1">
    <source>
        <dbReference type="SAM" id="Phobius"/>
    </source>
</evidence>
<reference evidence="2 3" key="1">
    <citation type="submission" date="2020-02" db="EMBL/GenBank/DDBJ databases">
        <authorList>
            <person name="Rodrigo-Torres L."/>
            <person name="Arahal R. D."/>
            <person name="Lucena T."/>
        </authorList>
    </citation>
    <scope>NUCLEOTIDE SEQUENCE [LARGE SCALE GENOMIC DNA]</scope>
    <source>
        <strain evidence="2 3">CECT 9734</strain>
    </source>
</reference>
<keyword evidence="3" id="KW-1185">Reference proteome</keyword>
<accession>A0A6S6WN42</accession>
<dbReference type="RefSeq" id="WP_173919714.1">
    <property type="nucleotide sequence ID" value="NZ_CADCXY010000001.1"/>
</dbReference>
<proteinExistence type="predicted"/>
<organism evidence="2 3">
    <name type="scientific">Pseudidiomarina piscicola</name>
    <dbReference type="NCBI Taxonomy" id="2614830"/>
    <lineage>
        <taxon>Bacteria</taxon>
        <taxon>Pseudomonadati</taxon>
        <taxon>Pseudomonadota</taxon>
        <taxon>Gammaproteobacteria</taxon>
        <taxon>Alteromonadales</taxon>
        <taxon>Idiomarinaceae</taxon>
        <taxon>Pseudidiomarina</taxon>
    </lineage>
</organism>
<keyword evidence="1" id="KW-1133">Transmembrane helix</keyword>
<dbReference type="AlphaFoldDB" id="A0A6S6WN42"/>
<evidence type="ECO:0000313" key="2">
    <source>
        <dbReference type="EMBL" id="CAB0150143.1"/>
    </source>
</evidence>
<protein>
    <recommendedName>
        <fullName evidence="4">DUF2569 domain-containing protein</fullName>
    </recommendedName>
</protein>
<feature type="transmembrane region" description="Helical" evidence="1">
    <location>
        <begin position="104"/>
        <end position="126"/>
    </location>
</feature>
<keyword evidence="1" id="KW-0472">Membrane</keyword>
<gene>
    <name evidence="2" type="ORF">PSI9734_00710</name>
</gene>
<dbReference type="EMBL" id="CADCXY010000001">
    <property type="protein sequence ID" value="CAB0150143.1"/>
    <property type="molecule type" value="Genomic_DNA"/>
</dbReference>
<keyword evidence="1" id="KW-0812">Transmembrane</keyword>
<name>A0A6S6WN42_9GAMM</name>
<sequence length="167" mass="18669">MTKAATDGTGNELKGIAGWLYLVALGVVVSPIRVFIDYYPMLNDYFSGAYDSLTTNPNAKSYIPHFETLIKAELIGNALILILAVGLAVLFFSKHRWFPRTYIFLAAFTPIFLVTDLWMAATLIPGAEVLNSDMVGEIVRSLLAACIWIPYMLVSKRVNNTFRRQNK</sequence>
<feature type="transmembrane region" description="Helical" evidence="1">
    <location>
        <begin position="138"/>
        <end position="154"/>
    </location>
</feature>
<dbReference type="InterPro" id="IPR019690">
    <property type="entry name" value="DUF2569"/>
</dbReference>
<feature type="transmembrane region" description="Helical" evidence="1">
    <location>
        <begin position="74"/>
        <end position="92"/>
    </location>
</feature>
<evidence type="ECO:0008006" key="4">
    <source>
        <dbReference type="Google" id="ProtNLM"/>
    </source>
</evidence>
<feature type="transmembrane region" description="Helical" evidence="1">
    <location>
        <begin position="16"/>
        <end position="36"/>
    </location>
</feature>
<dbReference type="Proteomes" id="UP000481517">
    <property type="component" value="Unassembled WGS sequence"/>
</dbReference>
<dbReference type="Pfam" id="PF10754">
    <property type="entry name" value="DUF2569"/>
    <property type="match status" value="1"/>
</dbReference>